<sequence>MTSYAIAVFWIICGGIAWKIATTRGGNGALWVVLGQLFGPFAILAASLIRKSSSA</sequence>
<keyword evidence="1" id="KW-1133">Transmembrane helix</keyword>
<organism evidence="2 3">
    <name type="scientific">Parahalioglobus pacificus</name>
    <dbReference type="NCBI Taxonomy" id="930806"/>
    <lineage>
        <taxon>Bacteria</taxon>
        <taxon>Pseudomonadati</taxon>
        <taxon>Pseudomonadota</taxon>
        <taxon>Gammaproteobacteria</taxon>
        <taxon>Cellvibrionales</taxon>
        <taxon>Halieaceae</taxon>
        <taxon>Parahalioglobus</taxon>
    </lineage>
</organism>
<reference evidence="2" key="2">
    <citation type="submission" date="2020-09" db="EMBL/GenBank/DDBJ databases">
        <authorList>
            <person name="Sun Q."/>
            <person name="Kim S."/>
        </authorList>
    </citation>
    <scope>NUCLEOTIDE SEQUENCE</scope>
    <source>
        <strain evidence="2">KCTC 23430</strain>
    </source>
</reference>
<dbReference type="RefSeq" id="WP_189478216.1">
    <property type="nucleotide sequence ID" value="NZ_BMYM01000002.1"/>
</dbReference>
<proteinExistence type="predicted"/>
<evidence type="ECO:0000313" key="3">
    <source>
        <dbReference type="Proteomes" id="UP000644693"/>
    </source>
</evidence>
<dbReference type="AlphaFoldDB" id="A0A918XM20"/>
<protein>
    <recommendedName>
        <fullName evidence="4">Antitermination protein NusB</fullName>
    </recommendedName>
</protein>
<dbReference type="EMBL" id="BMYM01000002">
    <property type="protein sequence ID" value="GHD37014.1"/>
    <property type="molecule type" value="Genomic_DNA"/>
</dbReference>
<dbReference type="Proteomes" id="UP000644693">
    <property type="component" value="Unassembled WGS sequence"/>
</dbReference>
<evidence type="ECO:0000256" key="1">
    <source>
        <dbReference type="SAM" id="Phobius"/>
    </source>
</evidence>
<feature type="transmembrane region" description="Helical" evidence="1">
    <location>
        <begin position="29"/>
        <end position="49"/>
    </location>
</feature>
<keyword evidence="3" id="KW-1185">Reference proteome</keyword>
<keyword evidence="1" id="KW-0472">Membrane</keyword>
<comment type="caution">
    <text evidence="2">The sequence shown here is derived from an EMBL/GenBank/DDBJ whole genome shotgun (WGS) entry which is preliminary data.</text>
</comment>
<evidence type="ECO:0000313" key="2">
    <source>
        <dbReference type="EMBL" id="GHD37014.1"/>
    </source>
</evidence>
<keyword evidence="1" id="KW-0812">Transmembrane</keyword>
<evidence type="ECO:0008006" key="4">
    <source>
        <dbReference type="Google" id="ProtNLM"/>
    </source>
</evidence>
<name>A0A918XM20_9GAMM</name>
<gene>
    <name evidence="2" type="ORF">GCM10007053_26100</name>
</gene>
<reference evidence="2" key="1">
    <citation type="journal article" date="2014" name="Int. J. Syst. Evol. Microbiol.">
        <title>Complete genome sequence of Corynebacterium casei LMG S-19264T (=DSM 44701T), isolated from a smear-ripened cheese.</title>
        <authorList>
            <consortium name="US DOE Joint Genome Institute (JGI-PGF)"/>
            <person name="Walter F."/>
            <person name="Albersmeier A."/>
            <person name="Kalinowski J."/>
            <person name="Ruckert C."/>
        </authorList>
    </citation>
    <scope>NUCLEOTIDE SEQUENCE</scope>
    <source>
        <strain evidence="2">KCTC 23430</strain>
    </source>
</reference>
<accession>A0A918XM20</accession>